<dbReference type="InterPro" id="IPR036390">
    <property type="entry name" value="WH_DNA-bd_sf"/>
</dbReference>
<dbReference type="GO" id="GO:0006950">
    <property type="term" value="P:response to stress"/>
    <property type="evidence" value="ECO:0007669"/>
    <property type="project" value="TreeGrafter"/>
</dbReference>
<protein>
    <submittedName>
        <fullName evidence="3">Transcriptional regulator, MarR family protein</fullName>
    </submittedName>
</protein>
<dbReference type="Gene3D" id="1.10.10.10">
    <property type="entry name" value="Winged helix-like DNA-binding domain superfamily/Winged helix DNA-binding domain"/>
    <property type="match status" value="1"/>
</dbReference>
<sequence length="191" mass="21156">MSTIVIHQLLDRIGNLIRNESRAGLAEHGLQPVQLDALYYLSICNRFSDTPKAVTEYLGLTKGTVSQSLKVLENKGYVEKVADPDDKRVTHLVINHQGKALIEQRYPSRSLLSALEGDKAQSPGLDVDTLQKQLELLLLNAQKENQYKSFGVCKTCTHNQTLDNGSHFCGLTQVPLSSQDVELVCVEHKAS</sequence>
<dbReference type="AlphaFoldDB" id="A0AAV2VSE6"/>
<dbReference type="SUPFAM" id="SSF46785">
    <property type="entry name" value="Winged helix' DNA-binding domain"/>
    <property type="match status" value="1"/>
</dbReference>
<dbReference type="InterPro" id="IPR036388">
    <property type="entry name" value="WH-like_DNA-bd_sf"/>
</dbReference>
<dbReference type="Pfam" id="PF12802">
    <property type="entry name" value="MarR_2"/>
    <property type="match status" value="1"/>
</dbReference>
<organism evidence="3 4">
    <name type="scientific">Vibrio nigripulchritudo SOn1</name>
    <dbReference type="NCBI Taxonomy" id="1238450"/>
    <lineage>
        <taxon>Bacteria</taxon>
        <taxon>Pseudomonadati</taxon>
        <taxon>Pseudomonadota</taxon>
        <taxon>Gammaproteobacteria</taxon>
        <taxon>Vibrionales</taxon>
        <taxon>Vibrionaceae</taxon>
        <taxon>Vibrio</taxon>
    </lineage>
</organism>
<dbReference type="PANTHER" id="PTHR33164">
    <property type="entry name" value="TRANSCRIPTIONAL REGULATOR, MARR FAMILY"/>
    <property type="match status" value="1"/>
</dbReference>
<dbReference type="EMBL" id="CAOF01000120">
    <property type="protein sequence ID" value="CCO47339.1"/>
    <property type="molecule type" value="Genomic_DNA"/>
</dbReference>
<accession>A0AAV2VSE6</accession>
<dbReference type="InterPro" id="IPR039422">
    <property type="entry name" value="MarR/SlyA-like"/>
</dbReference>
<gene>
    <name evidence="3" type="ORF">VIBNISOn1_30030</name>
</gene>
<feature type="domain" description="HTH marR-type" evidence="2">
    <location>
        <begin position="1"/>
        <end position="139"/>
    </location>
</feature>
<dbReference type="PROSITE" id="PS50995">
    <property type="entry name" value="HTH_MARR_2"/>
    <property type="match status" value="1"/>
</dbReference>
<comment type="caution">
    <text evidence="3">The sequence shown here is derived from an EMBL/GenBank/DDBJ whole genome shotgun (WGS) entry which is preliminary data.</text>
</comment>
<dbReference type="GO" id="GO:0003700">
    <property type="term" value="F:DNA-binding transcription factor activity"/>
    <property type="evidence" value="ECO:0007669"/>
    <property type="project" value="InterPro"/>
</dbReference>
<evidence type="ECO:0000259" key="2">
    <source>
        <dbReference type="PROSITE" id="PS50995"/>
    </source>
</evidence>
<proteinExistence type="predicted"/>
<comment type="subcellular location">
    <subcellularLocation>
        <location evidence="1">Cytoplasm</location>
    </subcellularLocation>
</comment>
<dbReference type="GO" id="GO:0005737">
    <property type="term" value="C:cytoplasm"/>
    <property type="evidence" value="ECO:0007669"/>
    <property type="project" value="UniProtKB-SubCell"/>
</dbReference>
<dbReference type="Proteomes" id="UP000018211">
    <property type="component" value="Unassembled WGS sequence"/>
</dbReference>
<dbReference type="RefSeq" id="WP_022602420.1">
    <property type="nucleotide sequence ID" value="NZ_LK391965.1"/>
</dbReference>
<dbReference type="InterPro" id="IPR000835">
    <property type="entry name" value="HTH_MarR-typ"/>
</dbReference>
<reference evidence="3 4" key="1">
    <citation type="journal article" date="2013" name="ISME J.">
        <title>Comparative genomics of pathogenic lineages of Vibrio nigripulchritudo identifies virulence-associated traits.</title>
        <authorList>
            <person name="Goudenege D."/>
            <person name="Labreuche Y."/>
            <person name="Krin E."/>
            <person name="Ansquer D."/>
            <person name="Mangenot S."/>
            <person name="Calteau A."/>
            <person name="Medigue C."/>
            <person name="Mazel D."/>
            <person name="Polz M.F."/>
            <person name="Le Roux F."/>
        </authorList>
    </citation>
    <scope>NUCLEOTIDE SEQUENCE [LARGE SCALE GENOMIC DNA]</scope>
    <source>
        <strain evidence="3 4">SOn1</strain>
    </source>
</reference>
<evidence type="ECO:0000313" key="3">
    <source>
        <dbReference type="EMBL" id="CCO47339.1"/>
    </source>
</evidence>
<name>A0AAV2VSE6_9VIBR</name>
<evidence type="ECO:0000313" key="4">
    <source>
        <dbReference type="Proteomes" id="UP000018211"/>
    </source>
</evidence>
<dbReference type="SMART" id="SM00347">
    <property type="entry name" value="HTH_MARR"/>
    <property type="match status" value="1"/>
</dbReference>
<dbReference type="PANTHER" id="PTHR33164:SF5">
    <property type="entry name" value="ORGANIC HYDROPEROXIDE RESISTANCE TRANSCRIPTIONAL REGULATOR"/>
    <property type="match status" value="1"/>
</dbReference>
<evidence type="ECO:0000256" key="1">
    <source>
        <dbReference type="ARBA" id="ARBA00004496"/>
    </source>
</evidence>